<keyword evidence="3" id="KW-0812">Transmembrane</keyword>
<keyword evidence="3" id="KW-1133">Transmembrane helix</keyword>
<dbReference type="OrthoDB" id="525039at2"/>
<dbReference type="SUPFAM" id="SSF63817">
    <property type="entry name" value="Sortase"/>
    <property type="match status" value="1"/>
</dbReference>
<proteinExistence type="predicted"/>
<dbReference type="Gene3D" id="2.40.260.10">
    <property type="entry name" value="Sortase"/>
    <property type="match status" value="1"/>
</dbReference>
<feature type="transmembrane region" description="Helical" evidence="3">
    <location>
        <begin position="7"/>
        <end position="29"/>
    </location>
</feature>
<evidence type="ECO:0000313" key="4">
    <source>
        <dbReference type="EMBL" id="ROR90390.1"/>
    </source>
</evidence>
<gene>
    <name evidence="4" type="ORF">EDD33_1230</name>
</gene>
<dbReference type="InterPro" id="IPR023365">
    <property type="entry name" value="Sortase_dom-sf"/>
</dbReference>
<name>A0A3N2CS90_9ACTN</name>
<evidence type="ECO:0000256" key="1">
    <source>
        <dbReference type="ARBA" id="ARBA00022801"/>
    </source>
</evidence>
<reference evidence="4 5" key="1">
    <citation type="submission" date="2018-11" db="EMBL/GenBank/DDBJ databases">
        <title>Sequencing the genomes of 1000 actinobacteria strains.</title>
        <authorList>
            <person name="Klenk H.-P."/>
        </authorList>
    </citation>
    <scope>NUCLEOTIDE SEQUENCE [LARGE SCALE GENOMIC DNA]</scope>
    <source>
        <strain evidence="4 5">DSM 12652</strain>
    </source>
</reference>
<dbReference type="Proteomes" id="UP000281738">
    <property type="component" value="Unassembled WGS sequence"/>
</dbReference>
<dbReference type="Pfam" id="PF04203">
    <property type="entry name" value="Sortase"/>
    <property type="match status" value="1"/>
</dbReference>
<dbReference type="InterPro" id="IPR042001">
    <property type="entry name" value="Sortase_F"/>
</dbReference>
<organism evidence="4 5">
    <name type="scientific">Nocardioides aurantiacus</name>
    <dbReference type="NCBI Taxonomy" id="86796"/>
    <lineage>
        <taxon>Bacteria</taxon>
        <taxon>Bacillati</taxon>
        <taxon>Actinomycetota</taxon>
        <taxon>Actinomycetes</taxon>
        <taxon>Propionibacteriales</taxon>
        <taxon>Nocardioidaceae</taxon>
        <taxon>Nocardioides</taxon>
    </lineage>
</organism>
<accession>A0A3N2CS90</accession>
<evidence type="ECO:0000256" key="2">
    <source>
        <dbReference type="SAM" id="MobiDB-lite"/>
    </source>
</evidence>
<dbReference type="InterPro" id="IPR005754">
    <property type="entry name" value="Sortase"/>
</dbReference>
<comment type="caution">
    <text evidence="4">The sequence shown here is derived from an EMBL/GenBank/DDBJ whole genome shotgun (WGS) entry which is preliminary data.</text>
</comment>
<dbReference type="GO" id="GO:0016787">
    <property type="term" value="F:hydrolase activity"/>
    <property type="evidence" value="ECO:0007669"/>
    <property type="project" value="UniProtKB-KW"/>
</dbReference>
<evidence type="ECO:0000313" key="5">
    <source>
        <dbReference type="Proteomes" id="UP000281738"/>
    </source>
</evidence>
<sequence length="223" mass="23548">MAAGRSTLLRVVLAVVVVVVVLGTSTLWWPSPAEPPPAADAPAGRTSGGGEDTVVVEARTARRAGAVRREPPTAVRLPGGPVVAVQAVSSRTDGVLDVPADVERAGWWRGGSALGDPFGSTLLAAHVDSRTQGLGPFAELLEARTGDRFEVTSAGLRQSFTTTSVRLLERSSALRRGWLYRPTGDRRLVMVTCAPPYVPARGGYQRLAVVVAEPVSLPQPRNR</sequence>
<keyword evidence="5" id="KW-1185">Reference proteome</keyword>
<dbReference type="CDD" id="cd05829">
    <property type="entry name" value="Sortase_F"/>
    <property type="match status" value="1"/>
</dbReference>
<evidence type="ECO:0000256" key="3">
    <source>
        <dbReference type="SAM" id="Phobius"/>
    </source>
</evidence>
<feature type="region of interest" description="Disordered" evidence="2">
    <location>
        <begin position="30"/>
        <end position="51"/>
    </location>
</feature>
<dbReference type="RefSeq" id="WP_123389546.1">
    <property type="nucleotide sequence ID" value="NZ_RKHO01000001.1"/>
</dbReference>
<dbReference type="AlphaFoldDB" id="A0A3N2CS90"/>
<keyword evidence="3" id="KW-0472">Membrane</keyword>
<protein>
    <submittedName>
        <fullName evidence="4">Sortase family protein</fullName>
    </submittedName>
</protein>
<dbReference type="EMBL" id="RKHO01000001">
    <property type="protein sequence ID" value="ROR90390.1"/>
    <property type="molecule type" value="Genomic_DNA"/>
</dbReference>
<keyword evidence="1" id="KW-0378">Hydrolase</keyword>